<gene>
    <name evidence="3" type="ORF">COMX_05330</name>
</gene>
<dbReference type="Gene3D" id="2.160.20.20">
    <property type="match status" value="2"/>
</dbReference>
<dbReference type="InterPro" id="IPR030930">
    <property type="entry name" value="AIDA"/>
</dbReference>
<dbReference type="RefSeq" id="WP_034337864.1">
    <property type="nucleotide sequence ID" value="NZ_ATSX01000001.1"/>
</dbReference>
<dbReference type="STRING" id="1208583.COMX_05330"/>
<dbReference type="eggNOG" id="COG2911">
    <property type="taxonomic scope" value="Bacteria"/>
</dbReference>
<evidence type="ECO:0000313" key="4">
    <source>
        <dbReference type="Proteomes" id="UP000019250"/>
    </source>
</evidence>
<dbReference type="SUPFAM" id="SSF51126">
    <property type="entry name" value="Pectin lyase-like"/>
    <property type="match status" value="1"/>
</dbReference>
<dbReference type="Proteomes" id="UP000019250">
    <property type="component" value="Unassembled WGS sequence"/>
</dbReference>
<dbReference type="NCBIfam" id="TIGR04415">
    <property type="entry name" value="O_hepto_targRPT"/>
    <property type="match status" value="11"/>
</dbReference>
<dbReference type="OrthoDB" id="7284755at2"/>
<dbReference type="InterPro" id="IPR036844">
    <property type="entry name" value="Hint_dom_sf"/>
</dbReference>
<feature type="domain" description="Hedgehog/Intein (Hint)" evidence="2">
    <location>
        <begin position="1147"/>
        <end position="1288"/>
    </location>
</feature>
<keyword evidence="4" id="KW-1185">Reference proteome</keyword>
<feature type="region of interest" description="Disordered" evidence="1">
    <location>
        <begin position="784"/>
        <end position="821"/>
    </location>
</feature>
<evidence type="ECO:0000313" key="3">
    <source>
        <dbReference type="EMBL" id="EUK19146.1"/>
    </source>
</evidence>
<sequence>MADWIWWQNRYIQGGVVARGRTLYNQNVKTGYGVTINGVANNIGTNYSAFLIINNGGISYNARINGGVLYVAAGGTTSNTVVNAPPDRLGHTVIEYVNGAKTYNTTILQGGQFIDGGGTTYNTLVTGNGLQTLSGGGAAYNTTVNGVNAVQDIKNNTYAYNTIINNGTQYLSGGVANNTSIFAGGTQLVNGYAHAAITIVNGGRVVVNGNNASTDRTYVANNGSLTLSGGYAINTTLDKSGFEFISAGSVDNNATLTGGYQSVSAGGTANYTTVSTGVQYVSASGVANNTNVLWGWGQQIQNGGLANNATIAAAGGQRVFTGGIARNTNVTGLQDISGGTAIVTTVQNGGKQRIYTGGTGSNATMNAGGTQEVYNGGIANAATVNNAGFQRVYTGGKALNATVNTGGIQEVSAGGASFITVVNNGGFQRVFSGGAASNITVNTGGTQDTSMGGVTYAATVNNGAWQHVYDTGIAYNTVVNNGGFLYNHNGGTTSYATLNGGTQAVSSAGVANNTTINQNGVMNISGGGIANSTRVNSGGLQAIAGTPNIFASAAGTQVFTGGQLTVYDWGRTGPVTLSGGTLNVSAGGGINGDVTFIPGATLNVYSGAAVSTTVTNGGREFIYNGASAVNTVVNGGYQYLMNGGKINNASVVSQGSIYISGGTASGISVANGGNLSIFTGGIVNSTTINAQGIVIVNGGSISNNTITNGGILNINSGSIGATTISSGGALLLATDATTIIGLINLKTGGFLNGREALQDIVINVSARDNILTLLNDPKLFASTDSAPTITPDKNQSAPTINTEQDKSHSTSTTTDTNNSGNYNINDLNSLLNDPNYFAPASATPQASLLKTKSFIAPITFSSEISTYGAQPTANTDSDGNAITWESEQYTDGYYVDSLNVWSYTVTTTDSQYYAFVPLGGTEADRIYKIGLVGHVASFGAGYLPSGAGYYGANLIFPDTAASPGILTTGPGRITYADNYITGGVTLKVADSGSITGNTYLIDNSILNVSNGVVANVSVDSTSTATFMNSNNLTGTLTLEPGGKANITTETGGIISLTGTENKGLVISGKAAQGGTTVTSTINDFDGNDSITLKDIQRSEVASVKFNDNDHIIITLKDGSSITLNIPDVKTTGYALGENSDGNVILETCFLAGTAIASPNGLIAVETIKAGEIVETFDWKTNQTISSAVIWVGHKHMSVKKHLSDDLAGYPVRVLKNAISKNVPNKDLLITPEHCLFFDGNFIPARMLVNGRSIYYDRSITSYDYYHIETEQHSVIRANGMLTESYLDTGNRNIFSGGQKVVSLFNEVKNWNKDAAAPLTVHREVVEPIYNQINERALKMNTSLQSEPLALTTDPNLYLTTELGTIIQPHSCSNGKYVFNIPEGVNAVNLISNTHRPCETVGSFIDDRRELGVLIGGVFIINKNGIYEVNDHLSNSELAGWDVIEQSPCRWTKGEATLNIHTSYSENRILLINILAGGPYIKDTFSKELKKIAS</sequence>
<organism evidence="3 4">
    <name type="scientific">Commensalibacter papalotli</name>
    <name type="common">ex Servin-Garciduenas et al. 2014</name>
    <dbReference type="NCBI Taxonomy" id="1208583"/>
    <lineage>
        <taxon>Bacteria</taxon>
        <taxon>Pseudomonadati</taxon>
        <taxon>Pseudomonadota</taxon>
        <taxon>Alphaproteobacteria</taxon>
        <taxon>Acetobacterales</taxon>
        <taxon>Acetobacteraceae</taxon>
    </lineage>
</organism>
<protein>
    <submittedName>
        <fullName evidence="3">Outer membrane protein</fullName>
    </submittedName>
</protein>
<feature type="compositionally biased region" description="Polar residues" evidence="1">
    <location>
        <begin position="784"/>
        <end position="802"/>
    </location>
</feature>
<comment type="caution">
    <text evidence="3">The sequence shown here is derived from an EMBL/GenBank/DDBJ whole genome shotgun (WGS) entry which is preliminary data.</text>
</comment>
<dbReference type="PATRIC" id="fig|1208583.4.peg.1080"/>
<dbReference type="SUPFAM" id="SSF51294">
    <property type="entry name" value="Hedgehog/intein (Hint) domain"/>
    <property type="match status" value="1"/>
</dbReference>
<evidence type="ECO:0000256" key="1">
    <source>
        <dbReference type="SAM" id="MobiDB-lite"/>
    </source>
</evidence>
<dbReference type="EMBL" id="ATSX01000001">
    <property type="protein sequence ID" value="EUK19146.1"/>
    <property type="molecule type" value="Genomic_DNA"/>
</dbReference>
<dbReference type="eggNOG" id="COG3210">
    <property type="taxonomic scope" value="Bacteria"/>
</dbReference>
<reference evidence="3 4" key="1">
    <citation type="journal article" date="2014" name="Genome Announc.">
        <title>Draft Genome Sequence of Commensalibacter papalotli MX01, a Symbiont Identified from the Guts of Overwintering Monarch Butterflies.</title>
        <authorList>
            <person name="Servin-Garciduenas L.E."/>
            <person name="Sanchez-Quinto A."/>
            <person name="Martinez-Romero E."/>
        </authorList>
    </citation>
    <scope>NUCLEOTIDE SEQUENCE [LARGE SCALE GENOMIC DNA]</scope>
    <source>
        <strain evidence="4">MX-MONARCH01</strain>
    </source>
</reference>
<accession>W7E7Q0</accession>
<dbReference type="InterPro" id="IPR012332">
    <property type="entry name" value="Autotransporter_pectin_lyase_C"/>
</dbReference>
<dbReference type="InterPro" id="IPR028992">
    <property type="entry name" value="Hedgehog/Intein_dom"/>
</dbReference>
<proteinExistence type="predicted"/>
<dbReference type="InterPro" id="IPR011050">
    <property type="entry name" value="Pectin_lyase_fold/virulence"/>
</dbReference>
<name>W7E7Q0_9PROT</name>
<evidence type="ECO:0000259" key="2">
    <source>
        <dbReference type="Pfam" id="PF13403"/>
    </source>
</evidence>
<dbReference type="Gene3D" id="2.170.16.10">
    <property type="entry name" value="Hedgehog/Intein (Hint) domain"/>
    <property type="match status" value="1"/>
</dbReference>
<feature type="compositionally biased region" description="Low complexity" evidence="1">
    <location>
        <begin position="809"/>
        <end position="821"/>
    </location>
</feature>
<dbReference type="Pfam" id="PF13403">
    <property type="entry name" value="Hint_2"/>
    <property type="match status" value="1"/>
</dbReference>